<dbReference type="InterPro" id="IPR015424">
    <property type="entry name" value="PyrdxlP-dep_Trfase"/>
</dbReference>
<keyword evidence="4 6" id="KW-0808">Transferase</keyword>
<dbReference type="PRINTS" id="PR00753">
    <property type="entry name" value="ACCSYNTHASE"/>
</dbReference>
<name>A0A831ZSK7_9BACT</name>
<dbReference type="GO" id="GO:0008483">
    <property type="term" value="F:transaminase activity"/>
    <property type="evidence" value="ECO:0007669"/>
    <property type="project" value="UniProtKB-KW"/>
</dbReference>
<evidence type="ECO:0000256" key="2">
    <source>
        <dbReference type="ARBA" id="ARBA00007441"/>
    </source>
</evidence>
<dbReference type="Pfam" id="PF00155">
    <property type="entry name" value="Aminotran_1_2"/>
    <property type="match status" value="1"/>
</dbReference>
<protein>
    <recommendedName>
        <fullName evidence="6">Aminotransferase</fullName>
        <ecNumber evidence="6">2.6.1.-</ecNumber>
    </recommendedName>
</protein>
<accession>A0A831ZSK7</accession>
<sequence>MKLSQRVSQVKPSATLAINAKARLLRSQGVRVISFGVGEPDFDTPHHIGQMAVQAVLRGQTRYTPVQGIPELKEAILRTVEADYGLAYEPDDVLVSCGGKHCLYNLFQAVLDPGDAVIIPSPYWVSYPDMVRLAGAEPVFVPCAEARGFKMTPEDLRRAITARTRMLILNSPSNPTGTHYRPEELRALAEVLLEHDHVIIVSDDIYYRILFDDLSWANMAMVEPRLKDRTFIVNGVSKTYAMTGWRIGYLLGDRDVIKAAGKIQSQSTSNPSSVAQWAAVAALKGEQETSEKMVRVFAERRAYVMDRLARLPGVSCPMPDGAFYVFPNVSAYYGAKVGGRTIDGSSALADYLMEEVHLAVVPGEAFGEDRCIRLSFALSMDELREGFDRLERALQKLAPQTT</sequence>
<keyword evidence="5" id="KW-0663">Pyridoxal phosphate</keyword>
<dbReference type="PROSITE" id="PS00105">
    <property type="entry name" value="AA_TRANSFER_CLASS_1"/>
    <property type="match status" value="1"/>
</dbReference>
<dbReference type="GO" id="GO:0030170">
    <property type="term" value="F:pyridoxal phosphate binding"/>
    <property type="evidence" value="ECO:0007669"/>
    <property type="project" value="InterPro"/>
</dbReference>
<evidence type="ECO:0000259" key="7">
    <source>
        <dbReference type="Pfam" id="PF00155"/>
    </source>
</evidence>
<evidence type="ECO:0000256" key="3">
    <source>
        <dbReference type="ARBA" id="ARBA00022576"/>
    </source>
</evidence>
<evidence type="ECO:0000313" key="8">
    <source>
        <dbReference type="EMBL" id="HFK97784.1"/>
    </source>
</evidence>
<organism evidence="8">
    <name type="scientific">Desulfacinum infernum</name>
    <dbReference type="NCBI Taxonomy" id="35837"/>
    <lineage>
        <taxon>Bacteria</taxon>
        <taxon>Pseudomonadati</taxon>
        <taxon>Thermodesulfobacteriota</taxon>
        <taxon>Syntrophobacteria</taxon>
        <taxon>Syntrophobacterales</taxon>
        <taxon>Syntrophobacteraceae</taxon>
        <taxon>Desulfacinum</taxon>
    </lineage>
</organism>
<dbReference type="PANTHER" id="PTHR46383:SF1">
    <property type="entry name" value="ASPARTATE AMINOTRANSFERASE"/>
    <property type="match status" value="1"/>
</dbReference>
<dbReference type="InterPro" id="IPR004839">
    <property type="entry name" value="Aminotransferase_I/II_large"/>
</dbReference>
<dbReference type="EMBL" id="DSTK01000034">
    <property type="protein sequence ID" value="HFK97784.1"/>
    <property type="molecule type" value="Genomic_DNA"/>
</dbReference>
<dbReference type="InterPro" id="IPR015421">
    <property type="entry name" value="PyrdxlP-dep_Trfase_major"/>
</dbReference>
<dbReference type="EC" id="2.6.1.-" evidence="6"/>
<proteinExistence type="inferred from homology"/>
<dbReference type="InterPro" id="IPR004838">
    <property type="entry name" value="NHTrfase_class1_PyrdxlP-BS"/>
</dbReference>
<reference evidence="8" key="1">
    <citation type="journal article" date="2020" name="mSystems">
        <title>Genome- and Community-Level Interaction Insights into Carbon Utilization and Element Cycling Functions of Hydrothermarchaeota in Hydrothermal Sediment.</title>
        <authorList>
            <person name="Zhou Z."/>
            <person name="Liu Y."/>
            <person name="Xu W."/>
            <person name="Pan J."/>
            <person name="Luo Z.H."/>
            <person name="Li M."/>
        </authorList>
    </citation>
    <scope>NUCLEOTIDE SEQUENCE [LARGE SCALE GENOMIC DNA]</scope>
    <source>
        <strain evidence="8">SpSt-456</strain>
    </source>
</reference>
<comment type="caution">
    <text evidence="8">The sequence shown here is derived from an EMBL/GenBank/DDBJ whole genome shotgun (WGS) entry which is preliminary data.</text>
</comment>
<dbReference type="PANTHER" id="PTHR46383">
    <property type="entry name" value="ASPARTATE AMINOTRANSFERASE"/>
    <property type="match status" value="1"/>
</dbReference>
<dbReference type="AlphaFoldDB" id="A0A831ZSK7"/>
<dbReference type="InterPro" id="IPR015422">
    <property type="entry name" value="PyrdxlP-dep_Trfase_small"/>
</dbReference>
<dbReference type="GO" id="GO:0006520">
    <property type="term" value="P:amino acid metabolic process"/>
    <property type="evidence" value="ECO:0007669"/>
    <property type="project" value="InterPro"/>
</dbReference>
<dbReference type="Gene3D" id="3.40.640.10">
    <property type="entry name" value="Type I PLP-dependent aspartate aminotransferase-like (Major domain)"/>
    <property type="match status" value="1"/>
</dbReference>
<dbReference type="Gene3D" id="3.90.1150.10">
    <property type="entry name" value="Aspartate Aminotransferase, domain 1"/>
    <property type="match status" value="1"/>
</dbReference>
<comment type="similarity">
    <text evidence="2 6">Belongs to the class-I pyridoxal-phosphate-dependent aminotransferase family.</text>
</comment>
<evidence type="ECO:0000256" key="5">
    <source>
        <dbReference type="ARBA" id="ARBA00022898"/>
    </source>
</evidence>
<dbReference type="CDD" id="cd00609">
    <property type="entry name" value="AAT_like"/>
    <property type="match status" value="1"/>
</dbReference>
<keyword evidence="3 6" id="KW-0032">Aminotransferase</keyword>
<evidence type="ECO:0000256" key="6">
    <source>
        <dbReference type="RuleBase" id="RU000481"/>
    </source>
</evidence>
<gene>
    <name evidence="8" type="ORF">ENS06_10755</name>
</gene>
<dbReference type="InterPro" id="IPR050596">
    <property type="entry name" value="AspAT/PAT-like"/>
</dbReference>
<evidence type="ECO:0000256" key="1">
    <source>
        <dbReference type="ARBA" id="ARBA00001933"/>
    </source>
</evidence>
<dbReference type="FunFam" id="3.40.640.10:FF:000033">
    <property type="entry name" value="Aspartate aminotransferase"/>
    <property type="match status" value="1"/>
</dbReference>
<evidence type="ECO:0000256" key="4">
    <source>
        <dbReference type="ARBA" id="ARBA00022679"/>
    </source>
</evidence>
<dbReference type="SUPFAM" id="SSF53383">
    <property type="entry name" value="PLP-dependent transferases"/>
    <property type="match status" value="1"/>
</dbReference>
<comment type="cofactor">
    <cofactor evidence="1 6">
        <name>pyridoxal 5'-phosphate</name>
        <dbReference type="ChEBI" id="CHEBI:597326"/>
    </cofactor>
</comment>
<feature type="domain" description="Aminotransferase class I/classII large" evidence="7">
    <location>
        <begin position="32"/>
        <end position="390"/>
    </location>
</feature>